<accession>A0AA96V4T5</accession>
<dbReference type="Proteomes" id="UP001303587">
    <property type="component" value="Chromosome"/>
</dbReference>
<evidence type="ECO:0000313" key="3">
    <source>
        <dbReference type="Proteomes" id="UP001303587"/>
    </source>
</evidence>
<reference evidence="2 3" key="1">
    <citation type="submission" date="2023-07" db="EMBL/GenBank/DDBJ databases">
        <title>Closed genoem sequence of Methanosarcinaceae archaeon Ac7.</title>
        <authorList>
            <person name="Poehlein A."/>
            <person name="Protasov E."/>
            <person name="Platt K."/>
            <person name="Reeh H."/>
            <person name="Daniel R."/>
            <person name="Brune A."/>
        </authorList>
    </citation>
    <scope>NUCLEOTIDE SEQUENCE [LARGE SCALE GENOMIC DNA]</scope>
    <source>
        <strain evidence="2 3">Ac7</strain>
    </source>
</reference>
<name>A0AA96V4T5_9EURY</name>
<gene>
    <name evidence="2" type="ORF">MsAc7_05400</name>
</gene>
<sequence length="132" mass="14780">MTKNQKVTPFLTFAGNAEVAMNFYVSVFSGKIISIVYIPKDGPGEEGKVLHGVFEILGQTFMALDMEKEYAVPFSWATSFYIDCATEDEFDFLFGKLSDGGSVMMGPEPVLDLRKVAWVTDKFGVTWQPVWK</sequence>
<keyword evidence="3" id="KW-1185">Reference proteome</keyword>
<dbReference type="InterPro" id="IPR028973">
    <property type="entry name" value="PhnB-like"/>
</dbReference>
<dbReference type="PANTHER" id="PTHR33990:SF4">
    <property type="entry name" value="PHNB-LIKE DOMAIN-CONTAINING PROTEIN"/>
    <property type="match status" value="1"/>
</dbReference>
<dbReference type="Pfam" id="PF06983">
    <property type="entry name" value="3-dmu-9_3-mt"/>
    <property type="match status" value="1"/>
</dbReference>
<evidence type="ECO:0000259" key="1">
    <source>
        <dbReference type="Pfam" id="PF06983"/>
    </source>
</evidence>
<dbReference type="PANTHER" id="PTHR33990">
    <property type="entry name" value="PROTEIN YJDN-RELATED"/>
    <property type="match status" value="1"/>
</dbReference>
<dbReference type="CDD" id="cd06588">
    <property type="entry name" value="PhnB_like"/>
    <property type="match status" value="1"/>
</dbReference>
<dbReference type="EMBL" id="CP131060">
    <property type="protein sequence ID" value="WNY25008.1"/>
    <property type="molecule type" value="Genomic_DNA"/>
</dbReference>
<dbReference type="PIRSF" id="PIRSF021700">
    <property type="entry name" value="3_dmu_93_MTrfase"/>
    <property type="match status" value="1"/>
</dbReference>
<dbReference type="Gene3D" id="3.30.720.110">
    <property type="match status" value="1"/>
</dbReference>
<evidence type="ECO:0000313" key="2">
    <source>
        <dbReference type="EMBL" id="WNY25008.1"/>
    </source>
</evidence>
<dbReference type="RefSeq" id="WP_338103061.1">
    <property type="nucleotide sequence ID" value="NZ_CP131060.1"/>
</dbReference>
<dbReference type="InterPro" id="IPR029068">
    <property type="entry name" value="Glyas_Bleomycin-R_OHBP_Dase"/>
</dbReference>
<dbReference type="AlphaFoldDB" id="A0AA96V4T5"/>
<dbReference type="InterPro" id="IPR009725">
    <property type="entry name" value="3_dmu_93_MTrfase"/>
</dbReference>
<dbReference type="SUPFAM" id="SSF54593">
    <property type="entry name" value="Glyoxalase/Bleomycin resistance protein/Dihydroxybiphenyl dioxygenase"/>
    <property type="match status" value="1"/>
</dbReference>
<organism evidence="2 3">
    <name type="scientific">Methanolapillus millepedarum</name>
    <dbReference type="NCBI Taxonomy" id="3028296"/>
    <lineage>
        <taxon>Archaea</taxon>
        <taxon>Methanobacteriati</taxon>
        <taxon>Methanobacteriota</taxon>
        <taxon>Stenosarchaea group</taxon>
        <taxon>Methanomicrobia</taxon>
        <taxon>Methanosarcinales</taxon>
        <taxon>Methanosarcinaceae</taxon>
        <taxon>Methanolapillus</taxon>
    </lineage>
</organism>
<feature type="domain" description="PhnB-like" evidence="1">
    <location>
        <begin position="5"/>
        <end position="128"/>
    </location>
</feature>
<dbReference type="Gene3D" id="3.30.720.100">
    <property type="match status" value="1"/>
</dbReference>
<protein>
    <recommendedName>
        <fullName evidence="1">PhnB-like domain-containing protein</fullName>
    </recommendedName>
</protein>
<proteinExistence type="predicted"/>
<dbReference type="GeneID" id="89229658"/>